<name>A0A5B7G537_PORTR</name>
<accession>A0A5B7G537</accession>
<evidence type="ECO:0000313" key="2">
    <source>
        <dbReference type="Proteomes" id="UP000324222"/>
    </source>
</evidence>
<comment type="caution">
    <text evidence="1">The sequence shown here is derived from an EMBL/GenBank/DDBJ whole genome shotgun (WGS) entry which is preliminary data.</text>
</comment>
<reference evidence="1 2" key="1">
    <citation type="submission" date="2019-05" db="EMBL/GenBank/DDBJ databases">
        <title>Another draft genome of Portunus trituberculatus and its Hox gene families provides insights of decapod evolution.</title>
        <authorList>
            <person name="Jeong J.-H."/>
            <person name="Song I."/>
            <person name="Kim S."/>
            <person name="Choi T."/>
            <person name="Kim D."/>
            <person name="Ryu S."/>
            <person name="Kim W."/>
        </authorList>
    </citation>
    <scope>NUCLEOTIDE SEQUENCE [LARGE SCALE GENOMIC DNA]</scope>
    <source>
        <tissue evidence="1">Muscle</tissue>
    </source>
</reference>
<dbReference type="EMBL" id="VSRR010012093">
    <property type="protein sequence ID" value="MPC54082.1"/>
    <property type="molecule type" value="Genomic_DNA"/>
</dbReference>
<proteinExistence type="predicted"/>
<dbReference type="AlphaFoldDB" id="A0A5B7G537"/>
<dbReference type="Proteomes" id="UP000324222">
    <property type="component" value="Unassembled WGS sequence"/>
</dbReference>
<sequence>MTSYAEASYEFTCEQYKLLQSSLSLPIPIMESRLVFNWYVLQNCNSNACYNNFQYQQASCRGC</sequence>
<keyword evidence="2" id="KW-1185">Reference proteome</keyword>
<protein>
    <submittedName>
        <fullName evidence="1">Uncharacterized protein</fullName>
    </submittedName>
</protein>
<gene>
    <name evidence="1" type="ORF">E2C01_047989</name>
</gene>
<organism evidence="1 2">
    <name type="scientific">Portunus trituberculatus</name>
    <name type="common">Swimming crab</name>
    <name type="synonym">Neptunus trituberculatus</name>
    <dbReference type="NCBI Taxonomy" id="210409"/>
    <lineage>
        <taxon>Eukaryota</taxon>
        <taxon>Metazoa</taxon>
        <taxon>Ecdysozoa</taxon>
        <taxon>Arthropoda</taxon>
        <taxon>Crustacea</taxon>
        <taxon>Multicrustacea</taxon>
        <taxon>Malacostraca</taxon>
        <taxon>Eumalacostraca</taxon>
        <taxon>Eucarida</taxon>
        <taxon>Decapoda</taxon>
        <taxon>Pleocyemata</taxon>
        <taxon>Brachyura</taxon>
        <taxon>Eubrachyura</taxon>
        <taxon>Portunoidea</taxon>
        <taxon>Portunidae</taxon>
        <taxon>Portuninae</taxon>
        <taxon>Portunus</taxon>
    </lineage>
</organism>
<evidence type="ECO:0000313" key="1">
    <source>
        <dbReference type="EMBL" id="MPC54082.1"/>
    </source>
</evidence>